<dbReference type="InterPro" id="IPR008063">
    <property type="entry name" value="Fas_rcpt"/>
</dbReference>
<organism evidence="25 26">
    <name type="scientific">Camelus ferus</name>
    <name type="common">Wild bactrian camel</name>
    <name type="synonym">Camelus bactrianus ferus</name>
    <dbReference type="NCBI Taxonomy" id="419612"/>
    <lineage>
        <taxon>Eukaryota</taxon>
        <taxon>Metazoa</taxon>
        <taxon>Chordata</taxon>
        <taxon>Craniata</taxon>
        <taxon>Vertebrata</taxon>
        <taxon>Euteleostomi</taxon>
        <taxon>Mammalia</taxon>
        <taxon>Eutheria</taxon>
        <taxon>Laurasiatheria</taxon>
        <taxon>Artiodactyla</taxon>
        <taxon>Tylopoda</taxon>
        <taxon>Camelidae</taxon>
        <taxon>Camelus</taxon>
    </lineage>
</organism>
<dbReference type="SUPFAM" id="SSF57586">
    <property type="entry name" value="TNF receptor-like"/>
    <property type="match status" value="2"/>
</dbReference>
<feature type="transmembrane region" description="Helical" evidence="22">
    <location>
        <begin position="311"/>
        <end position="329"/>
    </location>
</feature>
<evidence type="ECO:0000256" key="7">
    <source>
        <dbReference type="ARBA" id="ARBA00022729"/>
    </source>
</evidence>
<dbReference type="GeneID" id="102518538"/>
<keyword evidence="11 22" id="KW-0472">Membrane</keyword>
<evidence type="ECO:0000256" key="15">
    <source>
        <dbReference type="ARBA" id="ARBA00023180"/>
    </source>
</evidence>
<dbReference type="PRINTS" id="PR01680">
    <property type="entry name" value="TNFACTORR6"/>
</dbReference>
<keyword evidence="13" id="KW-1015">Disulfide bond</keyword>
<dbReference type="CDD" id="cd08316">
    <property type="entry name" value="Death_FAS_TNFRSF6"/>
    <property type="match status" value="1"/>
</dbReference>
<evidence type="ECO:0000256" key="4">
    <source>
        <dbReference type="ARBA" id="ARBA00022475"/>
    </source>
</evidence>
<dbReference type="GO" id="GO:0097049">
    <property type="term" value="P:motor neuron apoptotic process"/>
    <property type="evidence" value="ECO:0007669"/>
    <property type="project" value="TreeGrafter"/>
</dbReference>
<feature type="region of interest" description="Disordered" evidence="21">
    <location>
        <begin position="1"/>
        <end position="50"/>
    </location>
</feature>
<dbReference type="Gene3D" id="2.10.50.10">
    <property type="entry name" value="Tumor Necrosis Factor Receptor, subunit A, domain 2"/>
    <property type="match status" value="2"/>
</dbReference>
<dbReference type="SMART" id="SM00208">
    <property type="entry name" value="TNFR"/>
    <property type="match status" value="3"/>
</dbReference>
<dbReference type="GO" id="GO:0009897">
    <property type="term" value="C:external side of plasma membrane"/>
    <property type="evidence" value="ECO:0007669"/>
    <property type="project" value="TreeGrafter"/>
</dbReference>
<comment type="caution">
    <text evidence="20">Lacks conserved residue(s) required for the propagation of feature annotation.</text>
</comment>
<evidence type="ECO:0000313" key="25">
    <source>
        <dbReference type="Proteomes" id="UP000694856"/>
    </source>
</evidence>
<evidence type="ECO:0000256" key="16">
    <source>
        <dbReference type="ARBA" id="ARBA00023288"/>
    </source>
</evidence>
<dbReference type="SMART" id="SM00005">
    <property type="entry name" value="DEATH"/>
    <property type="match status" value="1"/>
</dbReference>
<dbReference type="FunFam" id="1.10.533.10:FF:000057">
    <property type="entry name" value="Tumor necrosis factor receptor superfamily member 6"/>
    <property type="match status" value="1"/>
</dbReference>
<keyword evidence="5 22" id="KW-0812">Transmembrane</keyword>
<proteinExistence type="predicted"/>
<evidence type="ECO:0000256" key="9">
    <source>
        <dbReference type="ARBA" id="ARBA00022860"/>
    </source>
</evidence>
<keyword evidence="8" id="KW-0677">Repeat</keyword>
<protein>
    <recommendedName>
        <fullName evidence="3">Tumor necrosis factor receptor superfamily member 6</fullName>
    </recommendedName>
    <alternativeName>
        <fullName evidence="18">Apo-1 antigen</fullName>
    </alternativeName>
    <alternativeName>
        <fullName evidence="19">Apoptosis-mediating surface antigen FAS</fullName>
    </alternativeName>
    <alternativeName>
        <fullName evidence="17">FASLG receptor</fullName>
    </alternativeName>
</protein>
<evidence type="ECO:0000259" key="24">
    <source>
        <dbReference type="PROSITE" id="PS50050"/>
    </source>
</evidence>
<feature type="compositionally biased region" description="Pro residues" evidence="21">
    <location>
        <begin position="40"/>
        <end position="49"/>
    </location>
</feature>
<dbReference type="PROSITE" id="PS50050">
    <property type="entry name" value="TNFR_NGFR_2"/>
    <property type="match status" value="2"/>
</dbReference>
<feature type="domain" description="TNFR-Cys" evidence="24">
    <location>
        <begin position="224"/>
        <end position="267"/>
    </location>
</feature>
<dbReference type="Proteomes" id="UP000694856">
    <property type="component" value="Chromosome 11"/>
</dbReference>
<dbReference type="GO" id="GO:0006924">
    <property type="term" value="P:activation-induced cell death of T cells"/>
    <property type="evidence" value="ECO:0007669"/>
    <property type="project" value="TreeGrafter"/>
</dbReference>
<evidence type="ECO:0000256" key="14">
    <source>
        <dbReference type="ARBA" id="ARBA00023170"/>
    </source>
</evidence>
<keyword evidence="10 22" id="KW-1133">Transmembrane helix</keyword>
<accession>A0A8B8TY66</accession>
<dbReference type="InterPro" id="IPR000488">
    <property type="entry name" value="Death_dom"/>
</dbReference>
<dbReference type="GO" id="GO:0032872">
    <property type="term" value="P:regulation of stress-activated MAPK cascade"/>
    <property type="evidence" value="ECO:0007669"/>
    <property type="project" value="TreeGrafter"/>
</dbReference>
<dbReference type="PANTHER" id="PTHR46874">
    <property type="entry name" value="TUMOR NECROSIS FACTOR RECEPTOR SUPERFAMILY MEMBER 6"/>
    <property type="match status" value="1"/>
</dbReference>
<gene>
    <name evidence="26" type="primary">FAS</name>
</gene>
<dbReference type="GO" id="GO:0031265">
    <property type="term" value="C:CD95 death-inducing signaling complex"/>
    <property type="evidence" value="ECO:0007669"/>
    <property type="project" value="TreeGrafter"/>
</dbReference>
<evidence type="ECO:0000256" key="10">
    <source>
        <dbReference type="ARBA" id="ARBA00022989"/>
    </source>
</evidence>
<dbReference type="AlphaFoldDB" id="A0A8B8TY66"/>
<dbReference type="Pfam" id="PF00020">
    <property type="entry name" value="TNFR_c6"/>
    <property type="match status" value="2"/>
</dbReference>
<evidence type="ECO:0000256" key="17">
    <source>
        <dbReference type="ARBA" id="ARBA00030181"/>
    </source>
</evidence>
<dbReference type="GO" id="GO:0005516">
    <property type="term" value="F:calmodulin binding"/>
    <property type="evidence" value="ECO:0007669"/>
    <property type="project" value="UniProtKB-KW"/>
</dbReference>
<keyword evidence="9" id="KW-0112">Calmodulin-binding</keyword>
<keyword evidence="6" id="KW-0053">Apoptosis</keyword>
<sequence>MPICATNPDSCPAPRSTPRPQRTGRLAESKAPSPTSAFPPKLPPPPPSILRPGPGDISLGLFSGLPEEPPADAHRRFWRKGSGSCVTARAPRGGSWQGTHSWAWLEGREGTGGAVTSPRVCDRLCWLFERLLHFGDCSPAMSGIWVLLLLIFASMAGPSSKGDNAQGTEVDSETLKMSKNITEREDRCPEGQQREHAYCCQPCPPGKRKDGDCTSPGGESKCVLCSEREEYTDKSHHSDRCRRCSVCDGEHGLEVEKNCTRTQNTKCRCKPNFFCNTPLCEHCNPCTTCEHGIIENCTPTSNTKCQGPRSYLHGLWALLILIPISALIYRQVKRWRRSKENGDRKSIASHTEIMPMNLTDVDLSKYITTIAGQMKITEVKEFVRKNGIHEAKIDEIKNDHLHDTAEQKVQLLRYWYQHHGKRGAYSTLINGLRKTNLCALADKIQDIVQKDVTSEHENADFQNENEIVA</sequence>
<comment type="subcellular location">
    <subcellularLocation>
        <location evidence="1">Cell membrane</location>
        <topology evidence="1">Single-pass type I membrane protein</topology>
    </subcellularLocation>
    <subcellularLocation>
        <location evidence="2">Membrane raft</location>
    </subcellularLocation>
</comment>
<dbReference type="InterPro" id="IPR033999">
    <property type="entry name" value="TNFRSF6_N"/>
</dbReference>
<evidence type="ECO:0000256" key="2">
    <source>
        <dbReference type="ARBA" id="ARBA00004285"/>
    </source>
</evidence>
<evidence type="ECO:0000256" key="20">
    <source>
        <dbReference type="PROSITE-ProRule" id="PRU00206"/>
    </source>
</evidence>
<dbReference type="PANTHER" id="PTHR46874:SF1">
    <property type="entry name" value="TUMOR NECROSIS FACTOR RECEPTOR SUPERFAMILY MEMBER 6"/>
    <property type="match status" value="1"/>
</dbReference>
<dbReference type="InterPro" id="IPR033998">
    <property type="entry name" value="TNFRSF6_death"/>
</dbReference>
<feature type="repeat" description="TNFR-Cys" evidence="20">
    <location>
        <begin position="224"/>
        <end position="267"/>
    </location>
</feature>
<keyword evidence="16" id="KW-0449">Lipoprotein</keyword>
<evidence type="ECO:0000256" key="19">
    <source>
        <dbReference type="ARBA" id="ARBA00032502"/>
    </source>
</evidence>
<dbReference type="GO" id="GO:0097192">
    <property type="term" value="P:extrinsic apoptotic signaling pathway in absence of ligand"/>
    <property type="evidence" value="ECO:0007669"/>
    <property type="project" value="TreeGrafter"/>
</dbReference>
<dbReference type="GO" id="GO:0005031">
    <property type="term" value="F:tumor necrosis factor receptor activity"/>
    <property type="evidence" value="ECO:0007669"/>
    <property type="project" value="TreeGrafter"/>
</dbReference>
<evidence type="ECO:0000256" key="12">
    <source>
        <dbReference type="ARBA" id="ARBA00023139"/>
    </source>
</evidence>
<evidence type="ECO:0000256" key="22">
    <source>
        <dbReference type="SAM" id="Phobius"/>
    </source>
</evidence>
<evidence type="ECO:0000256" key="1">
    <source>
        <dbReference type="ARBA" id="ARBA00004251"/>
    </source>
</evidence>
<dbReference type="SUPFAM" id="SSF47986">
    <property type="entry name" value="DEATH domain"/>
    <property type="match status" value="1"/>
</dbReference>
<dbReference type="InterPro" id="IPR001368">
    <property type="entry name" value="TNFR/NGFR_Cys_rich_reg"/>
</dbReference>
<dbReference type="GO" id="GO:0006955">
    <property type="term" value="P:immune response"/>
    <property type="evidence" value="ECO:0007669"/>
    <property type="project" value="InterPro"/>
</dbReference>
<keyword evidence="25" id="KW-1185">Reference proteome</keyword>
<dbReference type="KEGG" id="cfr:102518538"/>
<evidence type="ECO:0000256" key="13">
    <source>
        <dbReference type="ARBA" id="ARBA00023157"/>
    </source>
</evidence>
<keyword evidence="4" id="KW-1003">Cell membrane</keyword>
<evidence type="ECO:0000256" key="21">
    <source>
        <dbReference type="SAM" id="MobiDB-lite"/>
    </source>
</evidence>
<evidence type="ECO:0000256" key="11">
    <source>
        <dbReference type="ARBA" id="ARBA00023136"/>
    </source>
</evidence>
<dbReference type="CDD" id="cd10579">
    <property type="entry name" value="TNFRSF6"/>
    <property type="match status" value="1"/>
</dbReference>
<keyword evidence="15" id="KW-0325">Glycoprotein</keyword>
<feature type="repeat" description="TNFR-Cys" evidence="20">
    <location>
        <begin position="268"/>
        <end position="305"/>
    </location>
</feature>
<dbReference type="GO" id="GO:0097527">
    <property type="term" value="P:necroptotic signaling pathway"/>
    <property type="evidence" value="ECO:0007669"/>
    <property type="project" value="TreeGrafter"/>
</dbReference>
<evidence type="ECO:0000256" key="3">
    <source>
        <dbReference type="ARBA" id="ARBA00015761"/>
    </source>
</evidence>
<dbReference type="CTD" id="355"/>
<evidence type="ECO:0000256" key="18">
    <source>
        <dbReference type="ARBA" id="ARBA00032338"/>
    </source>
</evidence>
<keyword evidence="14 26" id="KW-0675">Receptor</keyword>
<evidence type="ECO:0000313" key="26">
    <source>
        <dbReference type="RefSeq" id="XP_032347251.1"/>
    </source>
</evidence>
<name>A0A8B8TY66_CAMFR</name>
<feature type="domain" description="Death" evidence="23">
    <location>
        <begin position="380"/>
        <end position="448"/>
    </location>
</feature>
<reference evidence="26" key="1">
    <citation type="submission" date="2025-08" db="UniProtKB">
        <authorList>
            <consortium name="RefSeq"/>
        </authorList>
    </citation>
    <scope>IDENTIFICATION</scope>
    <source>
        <tissue evidence="26">Ear skin</tissue>
    </source>
</reference>
<evidence type="ECO:0000256" key="8">
    <source>
        <dbReference type="ARBA" id="ARBA00022737"/>
    </source>
</evidence>
<feature type="domain" description="TNFR-Cys" evidence="24">
    <location>
        <begin position="268"/>
        <end position="305"/>
    </location>
</feature>
<dbReference type="GO" id="GO:0045121">
    <property type="term" value="C:membrane raft"/>
    <property type="evidence" value="ECO:0007669"/>
    <property type="project" value="UniProtKB-SubCell"/>
</dbReference>
<dbReference type="Gene3D" id="1.10.533.10">
    <property type="entry name" value="Death Domain, Fas"/>
    <property type="match status" value="1"/>
</dbReference>
<dbReference type="InterPro" id="IPR011029">
    <property type="entry name" value="DEATH-like_dom_sf"/>
</dbReference>
<dbReference type="Pfam" id="PF00531">
    <property type="entry name" value="Death"/>
    <property type="match status" value="1"/>
</dbReference>
<dbReference type="GO" id="GO:0043066">
    <property type="term" value="P:negative regulation of apoptotic process"/>
    <property type="evidence" value="ECO:0007669"/>
    <property type="project" value="TreeGrafter"/>
</dbReference>
<evidence type="ECO:0000256" key="5">
    <source>
        <dbReference type="ARBA" id="ARBA00022692"/>
    </source>
</evidence>
<dbReference type="RefSeq" id="XP_032347251.1">
    <property type="nucleotide sequence ID" value="XM_032491360.1"/>
</dbReference>
<evidence type="ECO:0000259" key="23">
    <source>
        <dbReference type="PROSITE" id="PS50017"/>
    </source>
</evidence>
<evidence type="ECO:0000256" key="6">
    <source>
        <dbReference type="ARBA" id="ARBA00022703"/>
    </source>
</evidence>
<keyword evidence="12" id="KW-0564">Palmitate</keyword>
<dbReference type="PROSITE" id="PS50017">
    <property type="entry name" value="DEATH_DOMAIN"/>
    <property type="match status" value="1"/>
</dbReference>
<keyword evidence="7" id="KW-0732">Signal</keyword>